<dbReference type="AlphaFoldDB" id="A0A8H5H8U5"/>
<name>A0A8H5H8U5_9AGAR</name>
<accession>A0A8H5H8U5</accession>
<evidence type="ECO:0000313" key="2">
    <source>
        <dbReference type="Proteomes" id="UP000565441"/>
    </source>
</evidence>
<dbReference type="EMBL" id="JAACJP010000017">
    <property type="protein sequence ID" value="KAF5379081.1"/>
    <property type="molecule type" value="Genomic_DNA"/>
</dbReference>
<dbReference type="Proteomes" id="UP000565441">
    <property type="component" value="Unassembled WGS sequence"/>
</dbReference>
<sequence>MLPYSLPLNKVALVFFPPFDDGMDTTGRPSSNAQVVQVIVKQNGKLTLDDLAMFFPVQQDITMAVERILVAHITSPLPANLTIEGEGYRLHGAHKPWKYGKKLRLTLGRRDICAAEDKWVFIFDPVPVPVC</sequence>
<proteinExistence type="predicted"/>
<dbReference type="OrthoDB" id="2748218at2759"/>
<reference evidence="1 2" key="1">
    <citation type="journal article" date="2020" name="ISME J.">
        <title>Uncovering the hidden diversity of litter-decomposition mechanisms in mushroom-forming fungi.</title>
        <authorList>
            <person name="Floudas D."/>
            <person name="Bentzer J."/>
            <person name="Ahren D."/>
            <person name="Johansson T."/>
            <person name="Persson P."/>
            <person name="Tunlid A."/>
        </authorList>
    </citation>
    <scope>NUCLEOTIDE SEQUENCE [LARGE SCALE GENOMIC DNA]</scope>
    <source>
        <strain evidence="1 2">CBS 661.87</strain>
    </source>
</reference>
<evidence type="ECO:0000313" key="1">
    <source>
        <dbReference type="EMBL" id="KAF5379081.1"/>
    </source>
</evidence>
<organism evidence="1 2">
    <name type="scientific">Tricholomella constricta</name>
    <dbReference type="NCBI Taxonomy" id="117010"/>
    <lineage>
        <taxon>Eukaryota</taxon>
        <taxon>Fungi</taxon>
        <taxon>Dikarya</taxon>
        <taxon>Basidiomycota</taxon>
        <taxon>Agaricomycotina</taxon>
        <taxon>Agaricomycetes</taxon>
        <taxon>Agaricomycetidae</taxon>
        <taxon>Agaricales</taxon>
        <taxon>Tricholomatineae</taxon>
        <taxon>Lyophyllaceae</taxon>
        <taxon>Tricholomella</taxon>
    </lineage>
</organism>
<keyword evidence="2" id="KW-1185">Reference proteome</keyword>
<comment type="caution">
    <text evidence="1">The sequence shown here is derived from an EMBL/GenBank/DDBJ whole genome shotgun (WGS) entry which is preliminary data.</text>
</comment>
<gene>
    <name evidence="1" type="ORF">D9615_005918</name>
</gene>
<protein>
    <submittedName>
        <fullName evidence="1">Uncharacterized protein</fullName>
    </submittedName>
</protein>